<comment type="similarity">
    <text evidence="2">Belongs to the bacterial solute-binding protein SsuA/TauA family.</text>
</comment>
<evidence type="ECO:0000256" key="2">
    <source>
        <dbReference type="ARBA" id="ARBA00010742"/>
    </source>
</evidence>
<evidence type="ECO:0000256" key="1">
    <source>
        <dbReference type="ARBA" id="ARBA00004418"/>
    </source>
</evidence>
<feature type="domain" description="Solute-binding protein family 3/N-terminal" evidence="8">
    <location>
        <begin position="55"/>
        <end position="271"/>
    </location>
</feature>
<dbReference type="Gene3D" id="3.40.190.10">
    <property type="entry name" value="Periplasmic binding protein-like II"/>
    <property type="match status" value="2"/>
</dbReference>
<evidence type="ECO:0000313" key="10">
    <source>
        <dbReference type="Proteomes" id="UP000032452"/>
    </source>
</evidence>
<dbReference type="NCBIfam" id="TIGR01728">
    <property type="entry name" value="SsuA_fam"/>
    <property type="match status" value="1"/>
</dbReference>
<dbReference type="STRING" id="1618023.UH38_21065"/>
<dbReference type="GO" id="GO:0042626">
    <property type="term" value="F:ATPase-coupled transmembrane transporter activity"/>
    <property type="evidence" value="ECO:0007669"/>
    <property type="project" value="InterPro"/>
</dbReference>
<dbReference type="SMART" id="SM00062">
    <property type="entry name" value="PBPb"/>
    <property type="match status" value="1"/>
</dbReference>
<dbReference type="Proteomes" id="UP000032452">
    <property type="component" value="Unassembled WGS sequence"/>
</dbReference>
<dbReference type="SUPFAM" id="SSF53850">
    <property type="entry name" value="Periplasmic binding protein-like II"/>
    <property type="match status" value="1"/>
</dbReference>
<evidence type="ECO:0000256" key="5">
    <source>
        <dbReference type="ARBA" id="ARBA00055538"/>
    </source>
</evidence>
<comment type="subcellular location">
    <subcellularLocation>
        <location evidence="1">Periplasm</location>
    </subcellularLocation>
</comment>
<evidence type="ECO:0000313" key="9">
    <source>
        <dbReference type="EMBL" id="KJH69948.1"/>
    </source>
</evidence>
<reference evidence="9 10" key="1">
    <citation type="submission" date="2015-02" db="EMBL/GenBank/DDBJ databases">
        <title>Draft genome of a novel marine cyanobacterium (Chroococcales) isolated from South Atlantic Ocean.</title>
        <authorList>
            <person name="Rigonato J."/>
            <person name="Alvarenga D.O."/>
            <person name="Branco L.H."/>
            <person name="Varani A.M."/>
            <person name="Brandini F.P."/>
            <person name="Fiore M.F."/>
        </authorList>
    </citation>
    <scope>NUCLEOTIDE SEQUENCE [LARGE SCALE GENOMIC DNA]</scope>
    <source>
        <strain evidence="9 10">CENA595</strain>
    </source>
</reference>
<dbReference type="GO" id="GO:0042597">
    <property type="term" value="C:periplasmic space"/>
    <property type="evidence" value="ECO:0007669"/>
    <property type="project" value="UniProtKB-SubCell"/>
</dbReference>
<dbReference type="Pfam" id="PF09084">
    <property type="entry name" value="NMT1"/>
    <property type="match status" value="1"/>
</dbReference>
<gene>
    <name evidence="9" type="ORF">UH38_21065</name>
</gene>
<dbReference type="AlphaFoldDB" id="A0A0D8ZM94"/>
<dbReference type="EMBL" id="JYON01000031">
    <property type="protein sequence ID" value="KJH69948.1"/>
    <property type="molecule type" value="Genomic_DNA"/>
</dbReference>
<proteinExistence type="inferred from homology"/>
<evidence type="ECO:0000256" key="4">
    <source>
        <dbReference type="ARBA" id="ARBA00022729"/>
    </source>
</evidence>
<dbReference type="NCBIfam" id="NF008588">
    <property type="entry name" value="PRK11553.1"/>
    <property type="match status" value="1"/>
</dbReference>
<dbReference type="PROSITE" id="PS51257">
    <property type="entry name" value="PROKAR_LIPOPROTEIN"/>
    <property type="match status" value="1"/>
</dbReference>
<accession>A0A0D8ZM94</accession>
<name>A0A0D8ZM94_9CYAN</name>
<evidence type="ECO:0000256" key="7">
    <source>
        <dbReference type="SAM" id="SignalP"/>
    </source>
</evidence>
<organism evidence="9 10">
    <name type="scientific">Aliterella atlantica CENA595</name>
    <dbReference type="NCBI Taxonomy" id="1618023"/>
    <lineage>
        <taxon>Bacteria</taxon>
        <taxon>Bacillati</taxon>
        <taxon>Cyanobacteriota</taxon>
        <taxon>Cyanophyceae</taxon>
        <taxon>Chroococcidiopsidales</taxon>
        <taxon>Aliterellaceae</taxon>
        <taxon>Aliterella</taxon>
    </lineage>
</organism>
<comment type="caution">
    <text evidence="9">The sequence shown here is derived from an EMBL/GenBank/DDBJ whole genome shotgun (WGS) entry which is preliminary data.</text>
</comment>
<comment type="function">
    <text evidence="5">Part of a binding-protein-dependent transport system for aliphatic sulfonates. Putative binding protein.</text>
</comment>
<evidence type="ECO:0000256" key="6">
    <source>
        <dbReference type="ARBA" id="ARBA00070228"/>
    </source>
</evidence>
<dbReference type="InterPro" id="IPR001638">
    <property type="entry name" value="Solute-binding_3/MltF_N"/>
</dbReference>
<dbReference type="InterPro" id="IPR010067">
    <property type="entry name" value="ABC_SsuA_sub-bd"/>
</dbReference>
<keyword evidence="3" id="KW-0813">Transport</keyword>
<sequence>MSLKKSRHTFALIFAVGLCLSLVVSACTPTNSPNLQSDRAITNTSSTSQSVENNTIRIGYQKYGTLNILKAQGSLEQRLKPQGITVQWIQFPAGPQLLEALNAGSIDYGHTGEAPPIFAQAAGAPLVYIAHEPPNPKGEGILVAKDSSIQKVADLKGKKVALNKASNVHFFLVQALAAAGLQYKDIKPVFLPPAEARAAFEQGSVEAWAIWDPFFTAARRATGARVLENAENLAANREFYLAAKPFADKYSDRIKAILEETQKVDDWAKANPTEVAKLLSPQLGIDVPTLVEVSQRRPYGVQPMQSDVVAYQQQVADTFFKLGLLPKPLDVKQVAQVEKK</sequence>
<feature type="chain" id="PRO_5002337288" description="Putative aliphatic sulfonates-binding protein" evidence="7">
    <location>
        <begin position="27"/>
        <end position="340"/>
    </location>
</feature>
<dbReference type="PATRIC" id="fig|1618023.3.peg.2509"/>
<dbReference type="RefSeq" id="WP_045056689.1">
    <property type="nucleotide sequence ID" value="NZ_CAWMDP010000028.1"/>
</dbReference>
<evidence type="ECO:0000256" key="3">
    <source>
        <dbReference type="ARBA" id="ARBA00022448"/>
    </source>
</evidence>
<dbReference type="FunFam" id="3.40.190.10:FF:000050">
    <property type="entry name" value="Sulfonate ABC transporter substrate-binding protein"/>
    <property type="match status" value="1"/>
</dbReference>
<keyword evidence="10" id="KW-1185">Reference proteome</keyword>
<dbReference type="CDD" id="cd13557">
    <property type="entry name" value="PBP2_SsuA"/>
    <property type="match status" value="1"/>
</dbReference>
<protein>
    <recommendedName>
        <fullName evidence="6">Putative aliphatic sulfonates-binding protein</fullName>
    </recommendedName>
</protein>
<dbReference type="GO" id="GO:0016020">
    <property type="term" value="C:membrane"/>
    <property type="evidence" value="ECO:0007669"/>
    <property type="project" value="InterPro"/>
</dbReference>
<dbReference type="PANTHER" id="PTHR30024">
    <property type="entry name" value="ALIPHATIC SULFONATES-BINDING PROTEIN-RELATED"/>
    <property type="match status" value="1"/>
</dbReference>
<feature type="signal peptide" evidence="7">
    <location>
        <begin position="1"/>
        <end position="26"/>
    </location>
</feature>
<dbReference type="PANTHER" id="PTHR30024:SF42">
    <property type="entry name" value="ALIPHATIC SULFONATES-BINDING PROTEIN-RELATED"/>
    <property type="match status" value="1"/>
</dbReference>
<dbReference type="InterPro" id="IPR015168">
    <property type="entry name" value="SsuA/THI5"/>
</dbReference>
<keyword evidence="4 7" id="KW-0732">Signal</keyword>
<evidence type="ECO:0000259" key="8">
    <source>
        <dbReference type="SMART" id="SM00062"/>
    </source>
</evidence>